<organism evidence="1">
    <name type="scientific">candidate division WOR-3 bacterium</name>
    <dbReference type="NCBI Taxonomy" id="2052148"/>
    <lineage>
        <taxon>Bacteria</taxon>
        <taxon>Bacteria division WOR-3</taxon>
    </lineage>
</organism>
<protein>
    <submittedName>
        <fullName evidence="1">Uncharacterized protein</fullName>
    </submittedName>
</protein>
<name>A0A7V3KN67_UNCW3</name>
<sequence>MLVVKRDAKPNHKQYLYTNNRVFWNTHFKCVNTPPKDLWEEATSFCRNEFVRETTKRKLNYSPNPRDGLNSIQLLTVGALIHTVRSVEDKRLLSGKGYKLKHQSLEYHPCVLDWAKKYIRRYVVNKCVFLEQIGKVLEKDENKSYGDILARYPKDSLIRMGIVVKDIVKDCKISERQARKVIHDLKESGMIKILGTGARKQIKILKSGE</sequence>
<reference evidence="1" key="1">
    <citation type="journal article" date="2020" name="mSystems">
        <title>Genome- and Community-Level Interaction Insights into Carbon Utilization and Element Cycling Functions of Hydrothermarchaeota in Hydrothermal Sediment.</title>
        <authorList>
            <person name="Zhou Z."/>
            <person name="Liu Y."/>
            <person name="Xu W."/>
            <person name="Pan J."/>
            <person name="Luo Z.H."/>
            <person name="Li M."/>
        </authorList>
    </citation>
    <scope>NUCLEOTIDE SEQUENCE [LARGE SCALE GENOMIC DNA]</scope>
    <source>
        <strain evidence="1">SpSt-754</strain>
    </source>
</reference>
<gene>
    <name evidence="1" type="ORF">ENV38_02750</name>
</gene>
<proteinExistence type="predicted"/>
<dbReference type="AlphaFoldDB" id="A0A7V3KN67"/>
<comment type="caution">
    <text evidence="1">The sequence shown here is derived from an EMBL/GenBank/DDBJ whole genome shotgun (WGS) entry which is preliminary data.</text>
</comment>
<evidence type="ECO:0000313" key="1">
    <source>
        <dbReference type="EMBL" id="HGB35812.1"/>
    </source>
</evidence>
<dbReference type="EMBL" id="DTGD01000104">
    <property type="protein sequence ID" value="HGB35812.1"/>
    <property type="molecule type" value="Genomic_DNA"/>
</dbReference>
<accession>A0A7V3KN67</accession>